<keyword evidence="1" id="KW-0732">Signal</keyword>
<evidence type="ECO:0000313" key="2">
    <source>
        <dbReference type="EMBL" id="KRQ00605.1"/>
    </source>
</evidence>
<evidence type="ECO:0000256" key="1">
    <source>
        <dbReference type="SAM" id="SignalP"/>
    </source>
</evidence>
<dbReference type="OrthoDB" id="8265749at2"/>
<feature type="chain" id="PRO_5006434831" description="Histidine kinase" evidence="1">
    <location>
        <begin position="23"/>
        <end position="83"/>
    </location>
</feature>
<protein>
    <recommendedName>
        <fullName evidence="4">Histidine kinase</fullName>
    </recommendedName>
</protein>
<organism evidence="2 3">
    <name type="scientific">Bradyrhizobium manausense</name>
    <dbReference type="NCBI Taxonomy" id="989370"/>
    <lineage>
        <taxon>Bacteria</taxon>
        <taxon>Pseudomonadati</taxon>
        <taxon>Pseudomonadota</taxon>
        <taxon>Alphaproteobacteria</taxon>
        <taxon>Hyphomicrobiales</taxon>
        <taxon>Nitrobacteraceae</taxon>
        <taxon>Bradyrhizobium</taxon>
    </lineage>
</organism>
<evidence type="ECO:0008006" key="4">
    <source>
        <dbReference type="Google" id="ProtNLM"/>
    </source>
</evidence>
<sequence length="83" mass="9123">MLRSVLLVALAAVMITPTAVLADSKSDCQKGLEMIKAELRKKHPAPVMATLRKALGGAENEVREEDWPECMDYIKTARAALKQ</sequence>
<dbReference type="EMBL" id="LJYG01000112">
    <property type="protein sequence ID" value="KRQ00605.1"/>
    <property type="molecule type" value="Genomic_DNA"/>
</dbReference>
<dbReference type="RefSeq" id="WP_057757719.1">
    <property type="nucleotide sequence ID" value="NZ_LJYG01000112.1"/>
</dbReference>
<comment type="caution">
    <text evidence="2">The sequence shown here is derived from an EMBL/GenBank/DDBJ whole genome shotgun (WGS) entry which is preliminary data.</text>
</comment>
<reference evidence="2 3" key="1">
    <citation type="submission" date="2015-09" db="EMBL/GenBank/DDBJ databases">
        <title>Draft Genome Sequence of Bradyrhizobium manausense Strain BR 3351T, a Novel Symbiotic Nitrogen-Fixing Alphaproteobacterium Isolated from Brazilian Amazon Rain Forest.</title>
        <authorList>
            <person name="De Araujo J.L."/>
            <person name="Zilli J.E."/>
        </authorList>
    </citation>
    <scope>NUCLEOTIDE SEQUENCE [LARGE SCALE GENOMIC DNA]</scope>
    <source>
        <strain evidence="2 3">BR3351</strain>
    </source>
</reference>
<evidence type="ECO:0000313" key="3">
    <source>
        <dbReference type="Proteomes" id="UP000051936"/>
    </source>
</evidence>
<feature type="signal peptide" evidence="1">
    <location>
        <begin position="1"/>
        <end position="22"/>
    </location>
</feature>
<proteinExistence type="predicted"/>
<dbReference type="AlphaFoldDB" id="A0A0R3CWE8"/>
<keyword evidence="3" id="KW-1185">Reference proteome</keyword>
<dbReference type="Proteomes" id="UP000051936">
    <property type="component" value="Unassembled WGS sequence"/>
</dbReference>
<gene>
    <name evidence="2" type="ORF">AOQ71_36760</name>
</gene>
<name>A0A0R3CWE8_9BRAD</name>
<accession>A0A0R3CWE8</accession>